<name>A0A143BLV7_9BACT</name>
<dbReference type="PROSITE" id="PS51257">
    <property type="entry name" value="PROKAR_LIPOPROTEIN"/>
    <property type="match status" value="1"/>
</dbReference>
<keyword evidence="1" id="KW-0732">Signal</keyword>
<accession>A0A143BLV7</accession>
<evidence type="ECO:0000313" key="4">
    <source>
        <dbReference type="Proteomes" id="UP000076404"/>
    </source>
</evidence>
<dbReference type="eggNOG" id="ENOG502Z8H0">
    <property type="taxonomic scope" value="Bacteria"/>
</dbReference>
<reference evidence="3 4" key="1">
    <citation type="journal article" date="2014" name="Proc. Natl. Acad. Sci. U.S.A.">
        <title>Functional type 2 photosynthetic reaction centers found in the rare bacterial phylum Gemmatimonadetes.</title>
        <authorList>
            <person name="Zeng Y."/>
            <person name="Feng F."/>
            <person name="Medova H."/>
            <person name="Dean J."/>
            <person name="Koblizek M."/>
        </authorList>
    </citation>
    <scope>NUCLEOTIDE SEQUENCE [LARGE SCALE GENOMIC DNA]</scope>
    <source>
        <strain evidence="3 4">AP64</strain>
    </source>
</reference>
<dbReference type="PANTHER" id="PTHR43662:SF3">
    <property type="entry name" value="DOMAIN PROTEIN, PUTATIVE (AFU_ORTHOLOGUE AFUA_6G11970)-RELATED"/>
    <property type="match status" value="1"/>
</dbReference>
<gene>
    <name evidence="3" type="ORF">GEMMAAP_13190</name>
</gene>
<evidence type="ECO:0000259" key="2">
    <source>
        <dbReference type="Pfam" id="PF09362"/>
    </source>
</evidence>
<dbReference type="OrthoDB" id="581239at2"/>
<dbReference type="InterPro" id="IPR018535">
    <property type="entry name" value="DUF1996"/>
</dbReference>
<dbReference type="EMBL" id="CP011454">
    <property type="protein sequence ID" value="AMW05502.1"/>
    <property type="molecule type" value="Genomic_DNA"/>
</dbReference>
<organism evidence="3 4">
    <name type="scientific">Gemmatimonas phototrophica</name>
    <dbReference type="NCBI Taxonomy" id="1379270"/>
    <lineage>
        <taxon>Bacteria</taxon>
        <taxon>Pseudomonadati</taxon>
        <taxon>Gemmatimonadota</taxon>
        <taxon>Gemmatimonadia</taxon>
        <taxon>Gemmatimonadales</taxon>
        <taxon>Gemmatimonadaceae</taxon>
        <taxon>Gemmatimonas</taxon>
    </lineage>
</organism>
<reference evidence="3 4" key="2">
    <citation type="journal article" date="2016" name="Environ. Microbiol. Rep.">
        <title>Metagenomic evidence for the presence of phototrophic Gemmatimonadetes bacteria in diverse environments.</title>
        <authorList>
            <person name="Zeng Y."/>
            <person name="Baumbach J."/>
            <person name="Barbosa E.G."/>
            <person name="Azevedo V."/>
            <person name="Zhang C."/>
            <person name="Koblizek M."/>
        </authorList>
    </citation>
    <scope>NUCLEOTIDE SEQUENCE [LARGE SCALE GENOMIC DNA]</scope>
    <source>
        <strain evidence="3 4">AP64</strain>
    </source>
</reference>
<evidence type="ECO:0000256" key="1">
    <source>
        <dbReference type="SAM" id="SignalP"/>
    </source>
</evidence>
<proteinExistence type="predicted"/>
<feature type="domain" description="DUF1996" evidence="2">
    <location>
        <begin position="171"/>
        <end position="421"/>
    </location>
</feature>
<feature type="chain" id="PRO_5007506979" description="DUF1996 domain-containing protein" evidence="1">
    <location>
        <begin position="21"/>
        <end position="486"/>
    </location>
</feature>
<dbReference type="KEGG" id="gph:GEMMAAP_13190"/>
<keyword evidence="4" id="KW-1185">Reference proteome</keyword>
<sequence>MPRIPSVLVVACLVGAIGCAADGASVASPAEPTNPTPVPAAAPTITVTAAPAATTSEPFGRFLFTVSDGARTECRVDEADWVACTSPHVVMPRTGTDVTLGVGTHRFHVRAIATSGATSATVSREWNVVSVFTTPMPALARTNQTPARADAGGWLGIFRINCEFAHAAYDDPIIYPNRAGAAHLHNFYGYKTASAATTAESLFVTGSSSCQGDNLNRSSYWVPTLLAPSGTDQSGWQVVHALAGADSVAHELFYYSVGVGDPRSVRPYPVGLRMIAGTAATMPGTPQSSSVARWHCLSWQSSDGANPRWSPSIPECTIPDQVRFDLFFPSCWNGRDLDSPDHKSHMAYPVSVSGRNTASCPVTHPVPVPRVSYHYSFPVLPSNADRASRSSRGWRLASDNFTVGGDVAGGWSLHGDWFNGWHPEVLQALITNCLHAGLDCHDGNLANGWRLGGVSKGSGTLPGIVNAGMGGTASLHAGMHGAVGNP</sequence>
<dbReference type="RefSeq" id="WP_075071520.1">
    <property type="nucleotide sequence ID" value="NZ_CP011454.1"/>
</dbReference>
<dbReference type="Proteomes" id="UP000076404">
    <property type="component" value="Chromosome"/>
</dbReference>
<protein>
    <recommendedName>
        <fullName evidence="2">DUF1996 domain-containing protein</fullName>
    </recommendedName>
</protein>
<dbReference type="AlphaFoldDB" id="A0A143BLV7"/>
<dbReference type="Pfam" id="PF09362">
    <property type="entry name" value="DUF1996"/>
    <property type="match status" value="1"/>
</dbReference>
<feature type="signal peptide" evidence="1">
    <location>
        <begin position="1"/>
        <end position="20"/>
    </location>
</feature>
<dbReference type="PANTHER" id="PTHR43662">
    <property type="match status" value="1"/>
</dbReference>
<evidence type="ECO:0000313" key="3">
    <source>
        <dbReference type="EMBL" id="AMW05502.1"/>
    </source>
</evidence>